<gene>
    <name evidence="1" type="ORF">GYN02_13800</name>
</gene>
<accession>A0ABS1ZIF4</accession>
<keyword evidence="2" id="KW-1185">Reference proteome</keyword>
<dbReference type="InterPro" id="IPR021427">
    <property type="entry name" value="DUF3077"/>
</dbReference>
<dbReference type="Pfam" id="PF11275">
    <property type="entry name" value="DUF3077"/>
    <property type="match status" value="1"/>
</dbReference>
<proteinExistence type="predicted"/>
<comment type="caution">
    <text evidence="1">The sequence shown here is derived from an EMBL/GenBank/DDBJ whole genome shotgun (WGS) entry which is preliminary data.</text>
</comment>
<dbReference type="Proteomes" id="UP000809529">
    <property type="component" value="Unassembled WGS sequence"/>
</dbReference>
<dbReference type="EMBL" id="JAAEBW010000007">
    <property type="protein sequence ID" value="MBM1196245.1"/>
    <property type="molecule type" value="Genomic_DNA"/>
</dbReference>
<name>A0ABS1ZIF4_9PSED</name>
<evidence type="ECO:0000313" key="2">
    <source>
        <dbReference type="Proteomes" id="UP000809529"/>
    </source>
</evidence>
<evidence type="ECO:0000313" key="1">
    <source>
        <dbReference type="EMBL" id="MBM1196245.1"/>
    </source>
</evidence>
<organism evidence="1 2">
    <name type="scientific">Pseudomonas weihenstephanensis</name>
    <dbReference type="NCBI Taxonomy" id="1608994"/>
    <lineage>
        <taxon>Bacteria</taxon>
        <taxon>Pseudomonadati</taxon>
        <taxon>Pseudomonadota</taxon>
        <taxon>Gammaproteobacteria</taxon>
        <taxon>Pseudomonadales</taxon>
        <taxon>Pseudomonadaceae</taxon>
        <taxon>Pseudomonas</taxon>
    </lineage>
</organism>
<protein>
    <submittedName>
        <fullName evidence="1">DUF3077 domain-containing protein</fullName>
    </submittedName>
</protein>
<sequence length="87" mass="9088">MPHLTTSHAFHETGPAQQHLLLFSVTADIPATHALHSACELLSAATHTLDAAATGTLCIDAHQAFLLCHALRAVKATVDALGQDNAL</sequence>
<reference evidence="1 2" key="1">
    <citation type="submission" date="2020-01" db="EMBL/GenBank/DDBJ databases">
        <title>Comparative genomics of meat spoilage bacteria.</title>
        <authorList>
            <person name="Hilgarth M."/>
            <person name="Vogel R.F."/>
        </authorList>
    </citation>
    <scope>NUCLEOTIDE SEQUENCE [LARGE SCALE GENOMIC DNA]</scope>
    <source>
        <strain evidence="1 2">TMW2.2077</strain>
    </source>
</reference>
<dbReference type="RefSeq" id="WP_203303146.1">
    <property type="nucleotide sequence ID" value="NZ_JAAEBW010000007.1"/>
</dbReference>